<dbReference type="RefSeq" id="WP_301414807.1">
    <property type="nucleotide sequence ID" value="NZ_CP098023.1"/>
</dbReference>
<keyword evidence="1" id="KW-0812">Transmembrane</keyword>
<dbReference type="Proteomes" id="UP001321520">
    <property type="component" value="Chromosome"/>
</dbReference>
<accession>A0ABY9EAT1</accession>
<reference evidence="2 3" key="1">
    <citation type="submission" date="2022-05" db="EMBL/GenBank/DDBJ databases">
        <title>Microbulbifer sp. nov., isolated from sponge.</title>
        <authorList>
            <person name="Gao L."/>
        </authorList>
    </citation>
    <scope>NUCLEOTIDE SEQUENCE [LARGE SCALE GENOMIC DNA]</scope>
    <source>
        <strain evidence="2 3">MI-G</strain>
    </source>
</reference>
<evidence type="ECO:0000256" key="1">
    <source>
        <dbReference type="SAM" id="Phobius"/>
    </source>
</evidence>
<name>A0ABY9EAT1_9GAMM</name>
<keyword evidence="1" id="KW-1133">Transmembrane helix</keyword>
<dbReference type="InterPro" id="IPR022028">
    <property type="entry name" value="DUF3604"/>
</dbReference>
<dbReference type="Pfam" id="PF12228">
    <property type="entry name" value="DUF3604"/>
    <property type="match status" value="1"/>
</dbReference>
<evidence type="ECO:0000313" key="3">
    <source>
        <dbReference type="Proteomes" id="UP001321520"/>
    </source>
</evidence>
<dbReference type="EMBL" id="CP098023">
    <property type="protein sequence ID" value="WKD49021.1"/>
    <property type="molecule type" value="Genomic_DNA"/>
</dbReference>
<protein>
    <submittedName>
        <fullName evidence="2">DUF3604 domain-containing protein</fullName>
    </submittedName>
</protein>
<keyword evidence="1" id="KW-0472">Membrane</keyword>
<keyword evidence="3" id="KW-1185">Reference proteome</keyword>
<feature type="transmembrane region" description="Helical" evidence="1">
    <location>
        <begin position="5"/>
        <end position="23"/>
    </location>
</feature>
<gene>
    <name evidence="2" type="ORF">M8T91_14120</name>
</gene>
<dbReference type="Gene3D" id="3.20.20.140">
    <property type="entry name" value="Metal-dependent hydrolases"/>
    <property type="match status" value="1"/>
</dbReference>
<proteinExistence type="predicted"/>
<sequence>MDKRWFKYAVCCFIFLVAAYFLLSRTTRYHIDHSEVIVSPVSTKSQAEYYAFGYQPELKYSETRRPCRVRYPLKKAFFGDLHVHTAISADAYPDGTRTFPDDAYRYAKGAPIALPVPEGIPPLSVQLERPLDFVAVTDHSEAMGEGYICRNEGKFPGYSSKACETFRQGGQPGVRVFMTETARMRPKRNRSVCGKNNEDCEKASRIVWREMIESAEAAYDKTETCSFSTFVGYEYTRSTNNNHLHRNTIFKNASVPDLPATFIDYPSLQSLLGKLETSCRKDIEACDVISIPHNSNLSGGNAFNPEALRGYSKEAQQAHREQRNAFDRLAEITQHKGTSECQNGFADILSDEDEYCNYEAIRKIGKPDKAIDLSTYIPRMYDVITKECEADDMDPKDNFYKGYCLSSNDFLRGALLEGLSEEDHHHVNPFEFGIIGSSDTHLGTPGQTDEASWSGHIADETTLEGRLGEAELGRNNKLMANPGGLAGVWAVENSRDALFQSMKRREAFGTSGTRITPRFFVGHYPADLCKRKNWLYLAYQNGTPMGSKLSSQTENFQLLAQATRDPHPSAKGLEKLQIVKGWLDHSGHKHIKVTDIAKMEPANLTGDGMLCAVYTDPDYDPSLNTYYYLRVAETESNRWSSAQCEALPEVDRPEGCINNSLKKIRELAWTSPIWLIAAEP</sequence>
<organism evidence="2 3">
    <name type="scientific">Microbulbifer spongiae</name>
    <dbReference type="NCBI Taxonomy" id="2944933"/>
    <lineage>
        <taxon>Bacteria</taxon>
        <taxon>Pseudomonadati</taxon>
        <taxon>Pseudomonadota</taxon>
        <taxon>Gammaproteobacteria</taxon>
        <taxon>Cellvibrionales</taxon>
        <taxon>Microbulbiferaceae</taxon>
        <taxon>Microbulbifer</taxon>
    </lineage>
</organism>
<evidence type="ECO:0000313" key="2">
    <source>
        <dbReference type="EMBL" id="WKD49021.1"/>
    </source>
</evidence>